<proteinExistence type="inferred from homology"/>
<protein>
    <recommendedName>
        <fullName evidence="9">CRISPR-associated endoribonuclease Cas2</fullName>
        <ecNumber evidence="9">3.1.-.-</ecNumber>
    </recommendedName>
</protein>
<keyword evidence="4 9" id="KW-0479">Metal-binding</keyword>
<reference evidence="11" key="1">
    <citation type="journal article" date="2019" name="Int. J. Syst. Evol. Microbiol.">
        <title>The Global Catalogue of Microorganisms (GCM) 10K type strain sequencing project: providing services to taxonomists for standard genome sequencing and annotation.</title>
        <authorList>
            <consortium name="The Broad Institute Genomics Platform"/>
            <consortium name="The Broad Institute Genome Sequencing Center for Infectious Disease"/>
            <person name="Wu L."/>
            <person name="Ma J."/>
        </authorList>
    </citation>
    <scope>NUCLEOTIDE SEQUENCE [LARGE SCALE GENOMIC DNA]</scope>
    <source>
        <strain evidence="11">CGMCC 4.7178</strain>
    </source>
</reference>
<keyword evidence="7 9" id="KW-0460">Magnesium</keyword>
<dbReference type="Gene3D" id="3.30.70.240">
    <property type="match status" value="1"/>
</dbReference>
<comment type="caution">
    <text evidence="10">The sequence shown here is derived from an EMBL/GenBank/DDBJ whole genome shotgun (WGS) entry which is preliminary data.</text>
</comment>
<evidence type="ECO:0000256" key="3">
    <source>
        <dbReference type="ARBA" id="ARBA00022722"/>
    </source>
</evidence>
<name>A0ABQ2MUJ8_9ACTN</name>
<accession>A0ABQ2MUJ8</accession>
<comment type="subunit">
    <text evidence="9">Homodimer, forms a heterotetramer with a Cas1 homodimer.</text>
</comment>
<keyword evidence="5 9" id="KW-0255">Endonuclease</keyword>
<dbReference type="HAMAP" id="MF_01471">
    <property type="entry name" value="Cas2"/>
    <property type="match status" value="1"/>
</dbReference>
<dbReference type="CDD" id="cd09725">
    <property type="entry name" value="Cas2_I_II_III"/>
    <property type="match status" value="1"/>
</dbReference>
<dbReference type="EC" id="3.1.-.-" evidence="9"/>
<evidence type="ECO:0000256" key="8">
    <source>
        <dbReference type="ARBA" id="ARBA00023118"/>
    </source>
</evidence>
<evidence type="ECO:0000256" key="2">
    <source>
        <dbReference type="ARBA" id="ARBA00009959"/>
    </source>
</evidence>
<evidence type="ECO:0000256" key="9">
    <source>
        <dbReference type="HAMAP-Rule" id="MF_01471"/>
    </source>
</evidence>
<evidence type="ECO:0000256" key="1">
    <source>
        <dbReference type="ARBA" id="ARBA00001946"/>
    </source>
</evidence>
<evidence type="ECO:0000313" key="11">
    <source>
        <dbReference type="Proteomes" id="UP000631535"/>
    </source>
</evidence>
<dbReference type="Pfam" id="PF09827">
    <property type="entry name" value="CRISPR_Cas2"/>
    <property type="match status" value="1"/>
</dbReference>
<feature type="binding site" evidence="9">
    <location>
        <position position="10"/>
    </location>
    <ligand>
        <name>Mg(2+)</name>
        <dbReference type="ChEBI" id="CHEBI:18420"/>
        <note>catalytic</note>
    </ligand>
</feature>
<dbReference type="NCBIfam" id="TIGR01573">
    <property type="entry name" value="cas2"/>
    <property type="match status" value="1"/>
</dbReference>
<evidence type="ECO:0000256" key="4">
    <source>
        <dbReference type="ARBA" id="ARBA00022723"/>
    </source>
</evidence>
<gene>
    <name evidence="9" type="primary">cas2</name>
    <name evidence="10" type="ORF">GCM10012287_56380</name>
</gene>
<comment type="function">
    <text evidence="9">CRISPR (clustered regularly interspaced short palindromic repeat), is an adaptive immune system that provides protection against mobile genetic elements (viruses, transposable elements and conjugative plasmids). CRISPR clusters contain sequences complementary to antecedent mobile elements and target invading nucleic acids. CRISPR clusters are transcribed and processed into CRISPR RNA (crRNA). Functions as a ssRNA-specific endoribonuclease. Involved in the integration of spacer DNA into the CRISPR cassette.</text>
</comment>
<evidence type="ECO:0000256" key="7">
    <source>
        <dbReference type="ARBA" id="ARBA00022842"/>
    </source>
</evidence>
<keyword evidence="3 9" id="KW-0540">Nuclease</keyword>
<sequence length="94" mass="10773">MRRRMLVTYDIRDQRRLRAVHRTMKSYGDPLQYSVFVCDLSDIERIRMTDALSARMNLAVDSVAIINLGNTDLSRFEFLGTRLLDPPEGGALVV</sequence>
<keyword evidence="11" id="KW-1185">Reference proteome</keyword>
<dbReference type="PANTHER" id="PTHR34405:SF3">
    <property type="entry name" value="CRISPR-ASSOCIATED ENDORIBONUCLEASE CAS2 3"/>
    <property type="match status" value="1"/>
</dbReference>
<dbReference type="PANTHER" id="PTHR34405">
    <property type="entry name" value="CRISPR-ASSOCIATED ENDORIBONUCLEASE CAS2"/>
    <property type="match status" value="1"/>
</dbReference>
<comment type="cofactor">
    <cofactor evidence="1 9">
        <name>Mg(2+)</name>
        <dbReference type="ChEBI" id="CHEBI:18420"/>
    </cofactor>
</comment>
<dbReference type="InterPro" id="IPR021127">
    <property type="entry name" value="CRISPR_associated_Cas2"/>
</dbReference>
<evidence type="ECO:0000256" key="5">
    <source>
        <dbReference type="ARBA" id="ARBA00022759"/>
    </source>
</evidence>
<comment type="similarity">
    <text evidence="2 9">Belongs to the CRISPR-associated endoribonuclease Cas2 protein family.</text>
</comment>
<keyword evidence="6 9" id="KW-0378">Hydrolase</keyword>
<keyword evidence="8 9" id="KW-0051">Antiviral defense</keyword>
<dbReference type="InterPro" id="IPR019199">
    <property type="entry name" value="Virulence_VapD/CRISPR_Cas2"/>
</dbReference>
<dbReference type="Proteomes" id="UP000631535">
    <property type="component" value="Unassembled WGS sequence"/>
</dbReference>
<dbReference type="SUPFAM" id="SSF143430">
    <property type="entry name" value="TTP0101/SSO1404-like"/>
    <property type="match status" value="1"/>
</dbReference>
<evidence type="ECO:0000256" key="6">
    <source>
        <dbReference type="ARBA" id="ARBA00022801"/>
    </source>
</evidence>
<organism evidence="10 11">
    <name type="scientific">Streptomyces daqingensis</name>
    <dbReference type="NCBI Taxonomy" id="1472640"/>
    <lineage>
        <taxon>Bacteria</taxon>
        <taxon>Bacillati</taxon>
        <taxon>Actinomycetota</taxon>
        <taxon>Actinomycetes</taxon>
        <taxon>Kitasatosporales</taxon>
        <taxon>Streptomycetaceae</taxon>
        <taxon>Streptomyces</taxon>
    </lineage>
</organism>
<dbReference type="EMBL" id="BMMP01000030">
    <property type="protein sequence ID" value="GGO58371.1"/>
    <property type="molecule type" value="Genomic_DNA"/>
</dbReference>
<evidence type="ECO:0000313" key="10">
    <source>
        <dbReference type="EMBL" id="GGO58371.1"/>
    </source>
</evidence>